<sequence length="246" mass="24731">MPAELGTGQFVQETLRGVEAFLASVSVMRSEPERAVALAAVDVAGAAKLFDWRGVSRVVEPAILPLIGGAVLRSRKPLGQRLENAAALAGGAVAQWGKSAGPDKGSALATAGVITQYGAYAATLAGDLGAKPKFTGAAVRGALLASGAAVAAAKNRKLVAPTLLGGAAMVYATEVANDPKIRAHGTGHTPGISHGANLLVASEALTLVRGTFLQGKRGFGARSVEAGALVLSSLGHLLLTDGLARR</sequence>
<accession>A0ABU2A0W7</accession>
<comment type="caution">
    <text evidence="1">The sequence shown here is derived from an EMBL/GenBank/DDBJ whole genome shotgun (WGS) entry which is preliminary data.</text>
</comment>
<proteinExistence type="predicted"/>
<name>A0ABU2A0W7_9CORY</name>
<dbReference type="RefSeq" id="WP_290196907.1">
    <property type="nucleotide sequence ID" value="NZ_CP047654.1"/>
</dbReference>
<evidence type="ECO:0000313" key="2">
    <source>
        <dbReference type="Proteomes" id="UP001180840"/>
    </source>
</evidence>
<reference evidence="1" key="1">
    <citation type="submission" date="2023-07" db="EMBL/GenBank/DDBJ databases">
        <title>Sequencing the genomes of 1000 actinobacteria strains.</title>
        <authorList>
            <person name="Klenk H.-P."/>
        </authorList>
    </citation>
    <scope>NUCLEOTIDE SEQUENCE</scope>
    <source>
        <strain evidence="1">DSM 107476</strain>
    </source>
</reference>
<dbReference type="Proteomes" id="UP001180840">
    <property type="component" value="Unassembled WGS sequence"/>
</dbReference>
<organism evidence="1 2">
    <name type="scientific">Corynebacterium guangdongense</name>
    <dbReference type="NCBI Taxonomy" id="1783348"/>
    <lineage>
        <taxon>Bacteria</taxon>
        <taxon>Bacillati</taxon>
        <taxon>Actinomycetota</taxon>
        <taxon>Actinomycetes</taxon>
        <taxon>Mycobacteriales</taxon>
        <taxon>Corynebacteriaceae</taxon>
        <taxon>Corynebacterium</taxon>
    </lineage>
</organism>
<keyword evidence="2" id="KW-1185">Reference proteome</keyword>
<gene>
    <name evidence="1" type="ORF">J2S39_002505</name>
</gene>
<dbReference type="EMBL" id="JAVDXZ010000001">
    <property type="protein sequence ID" value="MDR7330829.1"/>
    <property type="molecule type" value="Genomic_DNA"/>
</dbReference>
<protein>
    <submittedName>
        <fullName evidence="1">Uncharacterized protein</fullName>
    </submittedName>
</protein>
<evidence type="ECO:0000313" key="1">
    <source>
        <dbReference type="EMBL" id="MDR7330829.1"/>
    </source>
</evidence>